<dbReference type="CDD" id="cd17546">
    <property type="entry name" value="REC_hyHK_CKI1_RcsC-like"/>
    <property type="match status" value="1"/>
</dbReference>
<keyword evidence="6" id="KW-1185">Reference proteome</keyword>
<dbReference type="PANTHER" id="PTHR45339:SF1">
    <property type="entry name" value="HYBRID SIGNAL TRANSDUCTION HISTIDINE KINASE J"/>
    <property type="match status" value="1"/>
</dbReference>
<feature type="modified residue" description="4-aspartylphosphate" evidence="3">
    <location>
        <position position="67"/>
    </location>
</feature>
<dbReference type="InterPro" id="IPR001789">
    <property type="entry name" value="Sig_transdc_resp-reg_receiver"/>
</dbReference>
<dbReference type="RefSeq" id="WP_062043336.1">
    <property type="nucleotide sequence ID" value="NZ_DF968183.1"/>
</dbReference>
<dbReference type="InterPro" id="IPR011006">
    <property type="entry name" value="CheY-like_superfamily"/>
</dbReference>
<sequence>MEEKTEDMTRQALPEARILVAEDEDSNYRYVEKLLKKAGFDLLRANNGFEAVEYAKIYEDIDLILMDIKMPVMNGVEATREIKLIKPSIPIIATTAFAIPGDREVFLKAGCDDYIPKPIKPAILIDLIRNYLKF</sequence>
<dbReference type="PANTHER" id="PTHR45339">
    <property type="entry name" value="HYBRID SIGNAL TRANSDUCTION HISTIDINE KINASE J"/>
    <property type="match status" value="1"/>
</dbReference>
<dbReference type="STRING" id="1678841.TBC1_1294"/>
<dbReference type="Gene3D" id="3.40.50.2300">
    <property type="match status" value="1"/>
</dbReference>
<evidence type="ECO:0000256" key="2">
    <source>
        <dbReference type="ARBA" id="ARBA00023012"/>
    </source>
</evidence>
<evidence type="ECO:0000259" key="4">
    <source>
        <dbReference type="PROSITE" id="PS50110"/>
    </source>
</evidence>
<dbReference type="EMBL" id="DF968183">
    <property type="protein sequence ID" value="GAP44293.1"/>
    <property type="molecule type" value="Genomic_DNA"/>
</dbReference>
<feature type="domain" description="Response regulatory" evidence="4">
    <location>
        <begin position="17"/>
        <end position="132"/>
    </location>
</feature>
<name>A0A0S7BTQ3_9BACT</name>
<organism evidence="5">
    <name type="scientific">Lentimicrobium saccharophilum</name>
    <dbReference type="NCBI Taxonomy" id="1678841"/>
    <lineage>
        <taxon>Bacteria</taxon>
        <taxon>Pseudomonadati</taxon>
        <taxon>Bacteroidota</taxon>
        <taxon>Bacteroidia</taxon>
        <taxon>Bacteroidales</taxon>
        <taxon>Lentimicrobiaceae</taxon>
        <taxon>Lentimicrobium</taxon>
    </lineage>
</organism>
<keyword evidence="1 3" id="KW-0597">Phosphoprotein</keyword>
<dbReference type="Proteomes" id="UP000053091">
    <property type="component" value="Unassembled WGS sequence"/>
</dbReference>
<evidence type="ECO:0000256" key="3">
    <source>
        <dbReference type="PROSITE-ProRule" id="PRU00169"/>
    </source>
</evidence>
<dbReference type="SMART" id="SM00448">
    <property type="entry name" value="REC"/>
    <property type="match status" value="1"/>
</dbReference>
<gene>
    <name evidence="5" type="ORF">TBC1_1294</name>
</gene>
<dbReference type="GO" id="GO:0000160">
    <property type="term" value="P:phosphorelay signal transduction system"/>
    <property type="evidence" value="ECO:0007669"/>
    <property type="project" value="UniProtKB-KW"/>
</dbReference>
<dbReference type="AlphaFoldDB" id="A0A0S7BTQ3"/>
<keyword evidence="2" id="KW-0902">Two-component regulatory system</keyword>
<proteinExistence type="predicted"/>
<evidence type="ECO:0000313" key="5">
    <source>
        <dbReference type="EMBL" id="GAP44293.1"/>
    </source>
</evidence>
<dbReference type="SUPFAM" id="SSF52172">
    <property type="entry name" value="CheY-like"/>
    <property type="match status" value="1"/>
</dbReference>
<accession>A0A0S7BTQ3</accession>
<dbReference type="Pfam" id="PF00072">
    <property type="entry name" value="Response_reg"/>
    <property type="match status" value="1"/>
</dbReference>
<reference evidence="5" key="1">
    <citation type="journal article" date="2015" name="Genome Announc.">
        <title>Draft Genome Sequence of Bacteroidales Strain TBC1, a Novel Isolate from a Methanogenic Wastewater Treatment System.</title>
        <authorList>
            <person name="Tourlousse D.M."/>
            <person name="Matsuura N."/>
            <person name="Sun L."/>
            <person name="Toyonaga M."/>
            <person name="Kuroda K."/>
            <person name="Ohashi A."/>
            <person name="Cruz R."/>
            <person name="Yamaguchi T."/>
            <person name="Sekiguchi Y."/>
        </authorList>
    </citation>
    <scope>NUCLEOTIDE SEQUENCE [LARGE SCALE GENOMIC DNA]</scope>
    <source>
        <strain evidence="5">TBC1</strain>
    </source>
</reference>
<protein>
    <submittedName>
        <fullName evidence="5">CheY chemotaxis protein</fullName>
    </submittedName>
</protein>
<evidence type="ECO:0000256" key="1">
    <source>
        <dbReference type="ARBA" id="ARBA00022553"/>
    </source>
</evidence>
<dbReference type="PROSITE" id="PS50110">
    <property type="entry name" value="RESPONSE_REGULATORY"/>
    <property type="match status" value="1"/>
</dbReference>
<evidence type="ECO:0000313" key="6">
    <source>
        <dbReference type="Proteomes" id="UP000053091"/>
    </source>
</evidence>